<name>A0A0F8YYA6_9ZZZZ</name>
<gene>
    <name evidence="1" type="ORF">LCGC14_2763850</name>
</gene>
<evidence type="ECO:0000313" key="1">
    <source>
        <dbReference type="EMBL" id="KKK86378.1"/>
    </source>
</evidence>
<dbReference type="AlphaFoldDB" id="A0A0F8YYA6"/>
<accession>A0A0F8YYA6</accession>
<dbReference type="EMBL" id="LAZR01050872">
    <property type="protein sequence ID" value="KKK86378.1"/>
    <property type="molecule type" value="Genomic_DNA"/>
</dbReference>
<comment type="caution">
    <text evidence="1">The sequence shown here is derived from an EMBL/GenBank/DDBJ whole genome shotgun (WGS) entry which is preliminary data.</text>
</comment>
<proteinExistence type="predicted"/>
<reference evidence="1" key="1">
    <citation type="journal article" date="2015" name="Nature">
        <title>Complex archaea that bridge the gap between prokaryotes and eukaryotes.</title>
        <authorList>
            <person name="Spang A."/>
            <person name="Saw J.H."/>
            <person name="Jorgensen S.L."/>
            <person name="Zaremba-Niedzwiedzka K."/>
            <person name="Martijn J."/>
            <person name="Lind A.E."/>
            <person name="van Eijk R."/>
            <person name="Schleper C."/>
            <person name="Guy L."/>
            <person name="Ettema T.J."/>
        </authorList>
    </citation>
    <scope>NUCLEOTIDE SEQUENCE</scope>
</reference>
<organism evidence="1">
    <name type="scientific">marine sediment metagenome</name>
    <dbReference type="NCBI Taxonomy" id="412755"/>
    <lineage>
        <taxon>unclassified sequences</taxon>
        <taxon>metagenomes</taxon>
        <taxon>ecological metagenomes</taxon>
    </lineage>
</organism>
<sequence length="53" mass="6181">MIECPCCKENIIPDIDDESDRVSPEDSLWVWCKKCHKCVGWIEEDGNIKIVEE</sequence>
<evidence type="ECO:0008006" key="2">
    <source>
        <dbReference type="Google" id="ProtNLM"/>
    </source>
</evidence>
<protein>
    <recommendedName>
        <fullName evidence="2">CPXCG motif-containing cysteine-rich protein</fullName>
    </recommendedName>
</protein>